<feature type="region of interest" description="Disordered" evidence="2">
    <location>
        <begin position="2344"/>
        <end position="2368"/>
    </location>
</feature>
<dbReference type="InterPro" id="IPR015943">
    <property type="entry name" value="WD40/YVTN_repeat-like_dom_sf"/>
</dbReference>
<accession>A0A3L6SP96</accession>
<comment type="caution">
    <text evidence="4">The sequence shown here is derived from an EMBL/GenBank/DDBJ whole genome shotgun (WGS) entry which is preliminary data.</text>
</comment>
<dbReference type="InterPro" id="IPR001680">
    <property type="entry name" value="WD40_rpt"/>
</dbReference>
<reference evidence="5" key="1">
    <citation type="journal article" date="2019" name="Nat. Commun.">
        <title>The genome of broomcorn millet.</title>
        <authorList>
            <person name="Zou C."/>
            <person name="Miki D."/>
            <person name="Li D."/>
            <person name="Tang Q."/>
            <person name="Xiao L."/>
            <person name="Rajput S."/>
            <person name="Deng P."/>
            <person name="Jia W."/>
            <person name="Huang R."/>
            <person name="Zhang M."/>
            <person name="Sun Y."/>
            <person name="Hu J."/>
            <person name="Fu X."/>
            <person name="Schnable P.S."/>
            <person name="Li F."/>
            <person name="Zhang H."/>
            <person name="Feng B."/>
            <person name="Zhu X."/>
            <person name="Liu R."/>
            <person name="Schnable J.C."/>
            <person name="Zhu J.-K."/>
            <person name="Zhang H."/>
        </authorList>
    </citation>
    <scope>NUCLEOTIDE SEQUENCE [LARGE SCALE GENOMIC DNA]</scope>
</reference>
<dbReference type="FunFam" id="2.130.10.10:FF:001826">
    <property type="entry name" value="Transducin family protein / WD-40 repeat family protein"/>
    <property type="match status" value="1"/>
</dbReference>
<organism evidence="4 5">
    <name type="scientific">Panicum miliaceum</name>
    <name type="common">Proso millet</name>
    <name type="synonym">Broomcorn millet</name>
    <dbReference type="NCBI Taxonomy" id="4540"/>
    <lineage>
        <taxon>Eukaryota</taxon>
        <taxon>Viridiplantae</taxon>
        <taxon>Streptophyta</taxon>
        <taxon>Embryophyta</taxon>
        <taxon>Tracheophyta</taxon>
        <taxon>Spermatophyta</taxon>
        <taxon>Magnoliopsida</taxon>
        <taxon>Liliopsida</taxon>
        <taxon>Poales</taxon>
        <taxon>Poaceae</taxon>
        <taxon>PACMAD clade</taxon>
        <taxon>Panicoideae</taxon>
        <taxon>Panicodae</taxon>
        <taxon>Paniceae</taxon>
        <taxon>Panicinae</taxon>
        <taxon>Panicum</taxon>
        <taxon>Panicum sect. Panicum</taxon>
    </lineage>
</organism>
<proteinExistence type="predicted"/>
<dbReference type="GO" id="GO:0043291">
    <property type="term" value="C:RAVE complex"/>
    <property type="evidence" value="ECO:0007669"/>
    <property type="project" value="TreeGrafter"/>
</dbReference>
<evidence type="ECO:0000256" key="2">
    <source>
        <dbReference type="SAM" id="MobiDB-lite"/>
    </source>
</evidence>
<dbReference type="SUPFAM" id="SSF50978">
    <property type="entry name" value="WD40 repeat-like"/>
    <property type="match status" value="4"/>
</dbReference>
<dbReference type="Pfam" id="PF12234">
    <property type="entry name" value="Rav1p_C"/>
    <property type="match status" value="1"/>
</dbReference>
<dbReference type="InterPro" id="IPR022033">
    <property type="entry name" value="Rav1p_C"/>
</dbReference>
<dbReference type="Pfam" id="PF00400">
    <property type="entry name" value="WD40"/>
    <property type="match status" value="1"/>
</dbReference>
<evidence type="ECO:0000313" key="4">
    <source>
        <dbReference type="EMBL" id="RLN24472.1"/>
    </source>
</evidence>
<evidence type="ECO:0000259" key="3">
    <source>
        <dbReference type="Pfam" id="PF12234"/>
    </source>
</evidence>
<dbReference type="Gene3D" id="2.130.10.10">
    <property type="entry name" value="YVTN repeat-like/Quinoprotein amine dehydrogenase"/>
    <property type="match status" value="4"/>
</dbReference>
<dbReference type="InterPro" id="IPR052208">
    <property type="entry name" value="DmX-like/RAVE_component"/>
</dbReference>
<feature type="domain" description="RAVE complex protein Rav1 C-terminal" evidence="3">
    <location>
        <begin position="774"/>
        <end position="1382"/>
    </location>
</feature>
<dbReference type="EMBL" id="PQIB02000004">
    <property type="protein sequence ID" value="RLN24472.1"/>
    <property type="molecule type" value="Genomic_DNA"/>
</dbReference>
<dbReference type="Proteomes" id="UP000275267">
    <property type="component" value="Unassembled WGS sequence"/>
</dbReference>
<name>A0A3L6SP96_PANMI</name>
<dbReference type="OrthoDB" id="342131at2759"/>
<dbReference type="PANTHER" id="PTHR13950">
    <property type="entry name" value="RABCONNECTIN-RELATED"/>
    <property type="match status" value="1"/>
</dbReference>
<keyword evidence="5" id="KW-1185">Reference proteome</keyword>
<feature type="compositionally biased region" description="Basic and acidic residues" evidence="2">
    <location>
        <begin position="2346"/>
        <end position="2361"/>
    </location>
</feature>
<sequence length="2478" mass="273671">MRERDTLPPLPLALGPPHLIPPAPAHDPRAIAFLPDLGGLPWVAYAAGFFLVVSHLPSPSREDTSDGAGDDGCSPFFRQVIDLHAPVSAVAWCGRGSAEVAAAADNSVSIFQPAPAASSPGSFGWLLRWSITETFAITAVAWTGTGDGIVAVGAGVSMWTRVQSSWQLTWRSIPKVPQSLVSSTRFVQGPVATVAAVAPAECSVPVLVFLNDAKRGLEQAELVHPQPVCMIQWRPLSLYVSDRSEIRREILMTCCLDGTVRLWSEDELVKSKKQRGLQISFSVIAVIEVNNTLNGVLGVDITVRWSMESGSVVSRDEEGKFELFSGDSRESQVGKCEWLVSVGPGPCVNFWAVHCLDDVFPPPRYPRITLWKQGKLQGWGEPYVKLAPPKSLEQSIFVDAIISRRLCSDPPTTCSLLHLLPDDSFVWSALSNSLLPDSGTHVSSESANSISCCLTKPVKQDGHKGSIRQVSVHPYSCEIQIAVSMDSNRMLFFWSLSTFSTLIPTLHAPTYPLWKPLWKFDLCNSSEDVEYSCLCWAPSVSRDYRFLVLGGENGADCFIVRIKKEVLSCQRIFTIPFLGERNAEGPPDSIHTIPLASKCSGCFVNNSFLVVCIWRKSFQAFSWKVVLHSENQLDSGRCLCGFDESSLSTTNQVRHVTCFDSETFSAVIYEGSSVFPSSLEGEYRTCISVVPLNNTVLPIQHEPYRTVPGYHIATGCSDGTVNLWKMSCADNSLQTEKEGHIWELVGMYGAHRGPVSMVVLSNCGRVVTVCRNLKKNSTSIHIWEAVKLIGDGSFLLEDAIILQDYIVGLEGLSLGDGRFLLAVYLPNELRIYSHKHPSFQNVLHNDNSKEEHLWSCIALSHSHHDIAGFLWGPKATITLVHENHLSLFSSWLVTGADEYTTQIRACPIDVHDMLPCANNFNETAFGKFKLPENYGSRTIGSNGVLRTDQDDSRCSHSLWNLLAIADKLSGPVASYNPRALVQYLYSGEWKRVNAALQHLIQSMKASEASKITSKCSSCRKSCHSIPELPLSEYFVETMSNNISNKGFLWGEDRSNTTFNLLSPSNSFLYGDGNLGTSTATSASKKSEIAELLDKNFSVYGISDTERTQILAISDLMLEITDQSRSSPYKSLDEAGRRFWVAVQFQQLHALRRSGYSSSSEGFLVDSASIAWAFQSDCQDDLLNSVLPLEPTWSEMQKLGIGLWYTNVSQLRTRMEKLARLQYLKSKDPKDCALLYIALNRIKVLVGLFKISRDEKDKRLYEFLSRNFQEERHRAAALKNAYVLMGRHQWELAIAFFLLGDDFSSAVNVCAKNLQDEQLAIVICRLVEGSGGPLERNLISNVLLPRSVEKGDNWLSSLLEWMLGNYYQSINRLFGCHPKLEIDESKILGAPYMFSDPEVGQYFAILSTKNGFRNCVGEAVSAKLSKLSFAMAACALNKCGLPLEALECLCTNLGIDGKESINVPSGGDHKIFDGMLNPFSASKNWLSSSVISDFESDLKITMASKYLSYLLKNHLFCSQCNASLSEDKVLNDYNGHQIEELTRDVTAAMSIFDRRFSLKFADIAEKILIFCCHDGLLFLAYALLWGCKSPDVAIDRHGLECFSLRPINYLLLVSFKESCKFLSRHVVYSSFMRFVLDMELTNTTVCTPKENHKYIISGLSNYMNASRLLLRHDNGGNNILDNRSAMLTVMDLLEYIIEFSFSWLYCDIKELLIMINPVLAASVKGESFQVLLDRLKHDMLHKSHDVPLNTEGGMPSASIHKIQLEKSEILNHLIDEKWHLLGASLWIRLTSVMQHYLREFVEKERHEHETGGSDSEFKGHFSSVVAKFTTNSIHFVSSSLVKLHSSFLRKNLPKNSHSSVLFWLECNSSQQWSDSNSYDQLSRILQRANSENMEVLFNNLWEISVNSVDICNAFVNEGVNCFSLSSINATRSWKDIRGTAVECKNNSTQRSEEGHKHGLRSKNNDQRQGFADETSSSGEVFPETKRKELIVQKDFQSPMELLRRSGELLEAICLNSINEKQAAIATNRKGLVFFNWSEKKHCKKFAEYVWSGSDWPLDGWAGCESTPTPTFISSGAGLGEKKGSRLSSGGGTIGLGSLAKPGRDLTGGGAFGIPGYAGIGASGFGWGEPEEFEDFVDPPATLENIHSRALSRHPLLPLFLVGSSNTHVYLWEFGKDSAMATYGVLPAANIPPPYALASISAVQFDYYGQRFATAALDGTVCTWQVEVGGRSNVHSTDSSLCFDSHASLVLIGYRDVSYVSASGSVVASAGSNSNGANVVIWDTLSPPGTCQTSIMCHEGGARSLSVFDSDRGCGSVSPLVVTGGKSGDVALHDFRFLSTGKSQHNRISTDHGVKAPSRHDTKSGTSGGTANGMVWHIPKAHLGSVTKVTTIPNTSLFLTGSKDGDVKLWDAKNSQLVFHWSKLHERHTFFQPTSRGFGGVVRAAVTDLQVLSHGFISCGGDGSVKLVQLKDDLPVVHQQ</sequence>
<feature type="region of interest" description="Disordered" evidence="2">
    <location>
        <begin position="1943"/>
        <end position="1979"/>
    </location>
</feature>
<gene>
    <name evidence="4" type="ORF">C2845_PM07G12490</name>
</gene>
<dbReference type="SMART" id="SM00320">
    <property type="entry name" value="WD40"/>
    <property type="match status" value="12"/>
</dbReference>
<dbReference type="PANTHER" id="PTHR13950:SF9">
    <property type="entry name" value="RABCONNECTIN-3A"/>
    <property type="match status" value="1"/>
</dbReference>
<protein>
    <recommendedName>
        <fullName evidence="3">RAVE complex protein Rav1 C-terminal domain-containing protein</fullName>
    </recommendedName>
</protein>
<dbReference type="PROSITE" id="PS50294">
    <property type="entry name" value="WD_REPEATS_REGION"/>
    <property type="match status" value="1"/>
</dbReference>
<evidence type="ECO:0000313" key="5">
    <source>
        <dbReference type="Proteomes" id="UP000275267"/>
    </source>
</evidence>
<feature type="repeat" description="WD" evidence="1">
    <location>
        <begin position="2377"/>
        <end position="2418"/>
    </location>
</feature>
<dbReference type="GO" id="GO:0007035">
    <property type="term" value="P:vacuolar acidification"/>
    <property type="evidence" value="ECO:0007669"/>
    <property type="project" value="TreeGrafter"/>
</dbReference>
<dbReference type="InterPro" id="IPR036322">
    <property type="entry name" value="WD40_repeat_dom_sf"/>
</dbReference>
<keyword evidence="1" id="KW-0853">WD repeat</keyword>
<evidence type="ECO:0000256" key="1">
    <source>
        <dbReference type="PROSITE-ProRule" id="PRU00221"/>
    </source>
</evidence>
<dbReference type="PROSITE" id="PS50082">
    <property type="entry name" value="WD_REPEATS_2"/>
    <property type="match status" value="1"/>
</dbReference>
<dbReference type="STRING" id="4540.A0A3L6SP96"/>